<dbReference type="EMBL" id="UFVR01000004">
    <property type="protein sequence ID" value="SUX46676.1"/>
    <property type="molecule type" value="Genomic_DNA"/>
</dbReference>
<dbReference type="Proteomes" id="UP000254282">
    <property type="component" value="Unassembled WGS sequence"/>
</dbReference>
<sequence>MNTILHIALLTIIFLNSIFLMLGKNILRSKIFKISWAIALIDILLIYFYFSLTESIILYIVFTSIIVVFSMGLRTVVKEYSSTNLANNFKNHNRKRFANFFVYFLLFFLIMLTIGVMKNLLFDSPLE</sequence>
<dbReference type="AlphaFoldDB" id="A0A381FJF4"/>
<feature type="transmembrane region" description="Helical" evidence="1">
    <location>
        <begin position="56"/>
        <end position="77"/>
    </location>
</feature>
<organism evidence="2 3">
    <name type="scientific">Chryseobacterium indoltheticum</name>
    <dbReference type="NCBI Taxonomy" id="254"/>
    <lineage>
        <taxon>Bacteria</taxon>
        <taxon>Pseudomonadati</taxon>
        <taxon>Bacteroidota</taxon>
        <taxon>Flavobacteriia</taxon>
        <taxon>Flavobacteriales</taxon>
        <taxon>Weeksellaceae</taxon>
        <taxon>Chryseobacterium group</taxon>
        <taxon>Chryseobacterium</taxon>
    </lineage>
</organism>
<keyword evidence="1" id="KW-0472">Membrane</keyword>
<protein>
    <submittedName>
        <fullName evidence="2">Uncharacterized protein</fullName>
    </submittedName>
</protein>
<accession>A0A381FJF4</accession>
<feature type="transmembrane region" description="Helical" evidence="1">
    <location>
        <begin position="34"/>
        <end position="50"/>
    </location>
</feature>
<proteinExistence type="predicted"/>
<evidence type="ECO:0000313" key="3">
    <source>
        <dbReference type="Proteomes" id="UP000254282"/>
    </source>
</evidence>
<keyword evidence="1" id="KW-0812">Transmembrane</keyword>
<feature type="transmembrane region" description="Helical" evidence="1">
    <location>
        <begin position="97"/>
        <end position="117"/>
    </location>
</feature>
<gene>
    <name evidence="2" type="ORF">NCTC13532_02231</name>
</gene>
<name>A0A381FJF4_9FLAO</name>
<evidence type="ECO:0000256" key="1">
    <source>
        <dbReference type="SAM" id="Phobius"/>
    </source>
</evidence>
<keyword evidence="1" id="KW-1133">Transmembrane helix</keyword>
<feature type="transmembrane region" description="Helical" evidence="1">
    <location>
        <begin position="6"/>
        <end position="22"/>
    </location>
</feature>
<reference evidence="2 3" key="1">
    <citation type="submission" date="2018-06" db="EMBL/GenBank/DDBJ databases">
        <authorList>
            <consortium name="Pathogen Informatics"/>
            <person name="Doyle S."/>
        </authorList>
    </citation>
    <scope>NUCLEOTIDE SEQUENCE [LARGE SCALE GENOMIC DNA]</scope>
    <source>
        <strain evidence="2 3">NCTC13532</strain>
    </source>
</reference>
<evidence type="ECO:0000313" key="2">
    <source>
        <dbReference type="EMBL" id="SUX46676.1"/>
    </source>
</evidence>